<gene>
    <name evidence="1" type="ORF">Tcan_10449</name>
</gene>
<dbReference type="EMBL" id="JPKZ01002768">
    <property type="protein sequence ID" value="KHN75228.1"/>
    <property type="molecule type" value="Genomic_DNA"/>
</dbReference>
<dbReference type="Proteomes" id="UP000031036">
    <property type="component" value="Unassembled WGS sequence"/>
</dbReference>
<reference evidence="1 2" key="1">
    <citation type="submission" date="2014-11" db="EMBL/GenBank/DDBJ databases">
        <title>Genetic blueprint of the zoonotic pathogen Toxocara canis.</title>
        <authorList>
            <person name="Zhu X.-Q."/>
            <person name="Korhonen P.K."/>
            <person name="Cai H."/>
            <person name="Young N.D."/>
            <person name="Nejsum P."/>
            <person name="von Samson-Himmelstjerna G."/>
            <person name="Boag P.R."/>
            <person name="Tan P."/>
            <person name="Li Q."/>
            <person name="Min J."/>
            <person name="Yang Y."/>
            <person name="Wang X."/>
            <person name="Fang X."/>
            <person name="Hall R.S."/>
            <person name="Hofmann A."/>
            <person name="Sternberg P.W."/>
            <person name="Jex A.R."/>
            <person name="Gasser R.B."/>
        </authorList>
    </citation>
    <scope>NUCLEOTIDE SEQUENCE [LARGE SCALE GENOMIC DNA]</scope>
    <source>
        <strain evidence="1">PN_DK_2014</strain>
    </source>
</reference>
<evidence type="ECO:0000313" key="2">
    <source>
        <dbReference type="Proteomes" id="UP000031036"/>
    </source>
</evidence>
<protein>
    <submittedName>
        <fullName evidence="1">Uncharacterized protein</fullName>
    </submittedName>
</protein>
<evidence type="ECO:0000313" key="1">
    <source>
        <dbReference type="EMBL" id="KHN75228.1"/>
    </source>
</evidence>
<sequence>MNQKRRCNPMERMRRADIKREFGHFLTCRSSSLNSARNMGSPLKRDDQPFWSSTNGDELDCRSTPCDTLLDRKHLYWRESRNNRTTHTC</sequence>
<name>A0A0B2V0F5_TOXCA</name>
<comment type="caution">
    <text evidence="1">The sequence shown here is derived from an EMBL/GenBank/DDBJ whole genome shotgun (WGS) entry which is preliminary data.</text>
</comment>
<organism evidence="1 2">
    <name type="scientific">Toxocara canis</name>
    <name type="common">Canine roundworm</name>
    <dbReference type="NCBI Taxonomy" id="6265"/>
    <lineage>
        <taxon>Eukaryota</taxon>
        <taxon>Metazoa</taxon>
        <taxon>Ecdysozoa</taxon>
        <taxon>Nematoda</taxon>
        <taxon>Chromadorea</taxon>
        <taxon>Rhabditida</taxon>
        <taxon>Spirurina</taxon>
        <taxon>Ascaridomorpha</taxon>
        <taxon>Ascaridoidea</taxon>
        <taxon>Toxocaridae</taxon>
        <taxon>Toxocara</taxon>
    </lineage>
</organism>
<keyword evidence="2" id="KW-1185">Reference proteome</keyword>
<accession>A0A0B2V0F5</accession>
<proteinExistence type="predicted"/>
<dbReference type="AlphaFoldDB" id="A0A0B2V0F5"/>